<evidence type="ECO:0000256" key="5">
    <source>
        <dbReference type="ARBA" id="ARBA00007383"/>
    </source>
</evidence>
<dbReference type="GO" id="GO:0043137">
    <property type="term" value="P:DNA replication, removal of RNA primer"/>
    <property type="evidence" value="ECO:0007669"/>
    <property type="project" value="TreeGrafter"/>
</dbReference>
<dbReference type="SUPFAM" id="SSF53098">
    <property type="entry name" value="Ribonuclease H-like"/>
    <property type="match status" value="1"/>
</dbReference>
<dbReference type="EC" id="3.1.26.4" evidence="6 14"/>
<evidence type="ECO:0000256" key="10">
    <source>
        <dbReference type="ARBA" id="ARBA00022723"/>
    </source>
</evidence>
<dbReference type="InterPro" id="IPR012337">
    <property type="entry name" value="RNaseH-like_sf"/>
</dbReference>
<dbReference type="GO" id="GO:0006298">
    <property type="term" value="P:mismatch repair"/>
    <property type="evidence" value="ECO:0007669"/>
    <property type="project" value="TreeGrafter"/>
</dbReference>
<evidence type="ECO:0000256" key="16">
    <source>
        <dbReference type="RuleBase" id="RU003515"/>
    </source>
</evidence>
<comment type="similarity">
    <text evidence="5 14 16">Belongs to the RNase HII family.</text>
</comment>
<keyword evidence="12 14" id="KW-0378">Hydrolase</keyword>
<feature type="binding site" evidence="14 15">
    <location>
        <position position="106"/>
    </location>
    <ligand>
        <name>a divalent metal cation</name>
        <dbReference type="ChEBI" id="CHEBI:60240"/>
    </ligand>
</feature>
<dbReference type="PANTHER" id="PTHR10954:SF18">
    <property type="entry name" value="RIBONUCLEASE HII"/>
    <property type="match status" value="1"/>
</dbReference>
<feature type="binding site" evidence="14 15">
    <location>
        <position position="107"/>
    </location>
    <ligand>
        <name>a divalent metal cation</name>
        <dbReference type="ChEBI" id="CHEBI:60240"/>
    </ligand>
</feature>
<evidence type="ECO:0000256" key="13">
    <source>
        <dbReference type="ARBA" id="ARBA00023211"/>
    </source>
</evidence>
<evidence type="ECO:0000256" key="3">
    <source>
        <dbReference type="ARBA" id="ARBA00004065"/>
    </source>
</evidence>
<evidence type="ECO:0000256" key="2">
    <source>
        <dbReference type="ARBA" id="ARBA00001946"/>
    </source>
</evidence>
<keyword evidence="10 14" id="KW-0479">Metal-binding</keyword>
<evidence type="ECO:0000259" key="17">
    <source>
        <dbReference type="PROSITE" id="PS51975"/>
    </source>
</evidence>
<dbReference type="NCBIfam" id="NF000594">
    <property type="entry name" value="PRK00015.1-1"/>
    <property type="match status" value="1"/>
</dbReference>
<evidence type="ECO:0000256" key="1">
    <source>
        <dbReference type="ARBA" id="ARBA00000077"/>
    </source>
</evidence>
<evidence type="ECO:0000256" key="14">
    <source>
        <dbReference type="HAMAP-Rule" id="MF_00052"/>
    </source>
</evidence>
<evidence type="ECO:0000256" key="4">
    <source>
        <dbReference type="ARBA" id="ARBA00004496"/>
    </source>
</evidence>
<dbReference type="NCBIfam" id="NF000595">
    <property type="entry name" value="PRK00015.1-3"/>
    <property type="match status" value="1"/>
</dbReference>
<feature type="binding site" evidence="14 15">
    <location>
        <position position="203"/>
    </location>
    <ligand>
        <name>a divalent metal cation</name>
        <dbReference type="ChEBI" id="CHEBI:60240"/>
    </ligand>
</feature>
<dbReference type="AlphaFoldDB" id="W6NDT5"/>
<gene>
    <name evidence="14" type="primary">rnhB</name>
    <name evidence="18" type="ORF">CTDIVETGP_0222</name>
</gene>
<keyword evidence="11 14" id="KW-0255">Endonuclease</keyword>
<dbReference type="PANTHER" id="PTHR10954">
    <property type="entry name" value="RIBONUCLEASE H2 SUBUNIT A"/>
    <property type="match status" value="1"/>
</dbReference>
<protein>
    <recommendedName>
        <fullName evidence="7 14">Ribonuclease HII</fullName>
        <shortName evidence="14">RNase HII</shortName>
        <ecNumber evidence="6 14">3.1.26.4</ecNumber>
    </recommendedName>
</protein>
<evidence type="ECO:0000256" key="9">
    <source>
        <dbReference type="ARBA" id="ARBA00022722"/>
    </source>
</evidence>
<dbReference type="Pfam" id="PF01351">
    <property type="entry name" value="RNase_HII"/>
    <property type="match status" value="1"/>
</dbReference>
<keyword evidence="8 14" id="KW-0963">Cytoplasm</keyword>
<dbReference type="GO" id="GO:0003723">
    <property type="term" value="F:RNA binding"/>
    <property type="evidence" value="ECO:0007669"/>
    <property type="project" value="UniProtKB-UniRule"/>
</dbReference>
<keyword evidence="9 14" id="KW-0540">Nuclease</keyword>
<dbReference type="HAMAP" id="MF_00052_B">
    <property type="entry name" value="RNase_HII_B"/>
    <property type="match status" value="1"/>
</dbReference>
<dbReference type="OrthoDB" id="9803420at2"/>
<reference evidence="18 19" key="1">
    <citation type="journal article" date="2015" name="Genome Announc.">
        <title>Draft Genome Sequence of Clostridium tyrobutyricum Strain DIVETGP, Isolated from Cow's Milk for Grana Padano Production.</title>
        <authorList>
            <person name="Soggiu A."/>
            <person name="Piras C."/>
            <person name="Gaiarsa S."/>
            <person name="Sassera D."/>
            <person name="Roncada P."/>
            <person name="Bendixen E."/>
            <person name="Brasca M."/>
            <person name="Bonizzi L."/>
        </authorList>
    </citation>
    <scope>NUCLEOTIDE SEQUENCE [LARGE SCALE GENOMIC DNA]</scope>
    <source>
        <strain evidence="18 19">DIVETGP</strain>
    </source>
</reference>
<dbReference type="InterPro" id="IPR022898">
    <property type="entry name" value="RNase_HII"/>
</dbReference>
<keyword evidence="13 14" id="KW-0464">Manganese</keyword>
<evidence type="ECO:0000256" key="6">
    <source>
        <dbReference type="ARBA" id="ARBA00012180"/>
    </source>
</evidence>
<comment type="cofactor">
    <cofactor evidence="2">
        <name>Mg(2+)</name>
        <dbReference type="ChEBI" id="CHEBI:18420"/>
    </cofactor>
</comment>
<comment type="catalytic activity">
    <reaction evidence="1 14 15 16">
        <text>Endonucleolytic cleavage to 5'-phosphomonoester.</text>
        <dbReference type="EC" id="3.1.26.4"/>
    </reaction>
</comment>
<dbReference type="EMBL" id="CBXI010000003">
    <property type="protein sequence ID" value="CDL90152.1"/>
    <property type="molecule type" value="Genomic_DNA"/>
</dbReference>
<keyword evidence="19" id="KW-1185">Reference proteome</keyword>
<evidence type="ECO:0000256" key="12">
    <source>
        <dbReference type="ARBA" id="ARBA00022801"/>
    </source>
</evidence>
<evidence type="ECO:0000256" key="11">
    <source>
        <dbReference type="ARBA" id="ARBA00022759"/>
    </source>
</evidence>
<dbReference type="GO" id="GO:0005737">
    <property type="term" value="C:cytoplasm"/>
    <property type="evidence" value="ECO:0007669"/>
    <property type="project" value="UniProtKB-SubCell"/>
</dbReference>
<dbReference type="InterPro" id="IPR036397">
    <property type="entry name" value="RNaseH_sf"/>
</dbReference>
<comment type="subcellular location">
    <subcellularLocation>
        <location evidence="4 14">Cytoplasm</location>
    </subcellularLocation>
</comment>
<feature type="domain" description="RNase H type-2" evidence="17">
    <location>
        <begin position="100"/>
        <end position="287"/>
    </location>
</feature>
<dbReference type="InterPro" id="IPR024567">
    <property type="entry name" value="RNase_HII/HIII_dom"/>
</dbReference>
<accession>W6NDT5</accession>
<sequence>MSTDIDLDKFSIEDMQNIILKKRAELTFYQLNKVVHEMEKHYFDLNEESLLKVANYLECDKRKNVKGLSKVLLKFFKSTESEIERVEKMYKFDRRFSNCIYIAGVDEVGRGPLAGPIAAGAVVFNMNYKDQKELVMGIKDSKKLSAKKREEISDVIKSKAVTYNISIINNDEIDKKGIAWCNNEVLKRAVRGLKVPVDFVLSDGYAVNNLDIDNEFIVKGDSKSASIAAGSIIAKVYRDNLMKEYHKVYPQYNFLSNSGYGTKEHIDAIKKYGICKLHRLSFLKNII</sequence>
<dbReference type="GO" id="GO:0032299">
    <property type="term" value="C:ribonuclease H2 complex"/>
    <property type="evidence" value="ECO:0007669"/>
    <property type="project" value="TreeGrafter"/>
</dbReference>
<evidence type="ECO:0000256" key="8">
    <source>
        <dbReference type="ARBA" id="ARBA00022490"/>
    </source>
</evidence>
<dbReference type="GO" id="GO:0030145">
    <property type="term" value="F:manganese ion binding"/>
    <property type="evidence" value="ECO:0007669"/>
    <property type="project" value="UniProtKB-UniRule"/>
</dbReference>
<evidence type="ECO:0000313" key="18">
    <source>
        <dbReference type="EMBL" id="CDL90152.1"/>
    </source>
</evidence>
<organism evidence="18 19">
    <name type="scientific">Clostridium tyrobutyricum DIVETGP</name>
    <dbReference type="NCBI Taxonomy" id="1408889"/>
    <lineage>
        <taxon>Bacteria</taxon>
        <taxon>Bacillati</taxon>
        <taxon>Bacillota</taxon>
        <taxon>Clostridia</taxon>
        <taxon>Eubacteriales</taxon>
        <taxon>Clostridiaceae</taxon>
        <taxon>Clostridium</taxon>
    </lineage>
</organism>
<comment type="function">
    <text evidence="3 14 16">Endonuclease that specifically degrades the RNA of RNA-DNA hybrids.</text>
</comment>
<evidence type="ECO:0000256" key="15">
    <source>
        <dbReference type="PROSITE-ProRule" id="PRU01319"/>
    </source>
</evidence>
<dbReference type="PROSITE" id="PS51975">
    <property type="entry name" value="RNASE_H_2"/>
    <property type="match status" value="1"/>
</dbReference>
<proteinExistence type="inferred from homology"/>
<dbReference type="Proteomes" id="UP000019482">
    <property type="component" value="Unassembled WGS sequence"/>
</dbReference>
<evidence type="ECO:0000313" key="19">
    <source>
        <dbReference type="Proteomes" id="UP000019482"/>
    </source>
</evidence>
<dbReference type="GO" id="GO:0004523">
    <property type="term" value="F:RNA-DNA hybrid ribonuclease activity"/>
    <property type="evidence" value="ECO:0007669"/>
    <property type="project" value="UniProtKB-UniRule"/>
</dbReference>
<comment type="cofactor">
    <cofactor evidence="14 15">
        <name>Mn(2+)</name>
        <dbReference type="ChEBI" id="CHEBI:29035"/>
    </cofactor>
    <cofactor evidence="14 15">
        <name>Mg(2+)</name>
        <dbReference type="ChEBI" id="CHEBI:18420"/>
    </cofactor>
    <text evidence="14 15">Manganese or magnesium. Binds 1 divalent metal ion per monomer in the absence of substrate. May bind a second metal ion after substrate binding.</text>
</comment>
<dbReference type="CDD" id="cd07182">
    <property type="entry name" value="RNase_HII_bacteria_HII_like"/>
    <property type="match status" value="1"/>
</dbReference>
<dbReference type="InterPro" id="IPR001352">
    <property type="entry name" value="RNase_HII/HIII"/>
</dbReference>
<name>W6NDT5_CLOTY</name>
<evidence type="ECO:0000256" key="7">
    <source>
        <dbReference type="ARBA" id="ARBA00019179"/>
    </source>
</evidence>
<comment type="caution">
    <text evidence="18">The sequence shown here is derived from an EMBL/GenBank/DDBJ whole genome shotgun (WGS) entry which is preliminary data.</text>
</comment>
<dbReference type="Gene3D" id="3.30.420.10">
    <property type="entry name" value="Ribonuclease H-like superfamily/Ribonuclease H"/>
    <property type="match status" value="1"/>
</dbReference>